<dbReference type="RefSeq" id="WP_122315844.1">
    <property type="nucleotide sequence ID" value="NZ_RBRE01000041.1"/>
</dbReference>
<dbReference type="EMBL" id="RBRE01000041">
    <property type="protein sequence ID" value="RMQ46591.1"/>
    <property type="molecule type" value="Genomic_DNA"/>
</dbReference>
<evidence type="ECO:0000313" key="3">
    <source>
        <dbReference type="Proteomes" id="UP000277236"/>
    </source>
</evidence>
<sequence length="148" mass="15913">MYVLKEFRLVVAVAALVGSGVVQAGPQVTVVFKNNGSAEAVYSPVDSNEALTRTFAVKVPNDSVSAGSVDTYVIKGRLSPYASHAFVRYSSGNKVCKFKSTYVMTATRSVKVPKWIKEATASGGARCDARINSVNNATHEWIVEFVMS</sequence>
<reference evidence="2 3" key="1">
    <citation type="submission" date="2018-08" db="EMBL/GenBank/DDBJ databases">
        <title>Recombination of ecologically and evolutionarily significant loci maintains genetic cohesion in the Pseudomonas syringae species complex.</title>
        <authorList>
            <person name="Dillon M."/>
            <person name="Thakur S."/>
            <person name="Almeida R.N.D."/>
            <person name="Weir B.S."/>
            <person name="Guttman D.S."/>
        </authorList>
    </citation>
    <scope>NUCLEOTIDE SEQUENCE [LARGE SCALE GENOMIC DNA]</scope>
    <source>
        <strain evidence="2 3">ICMP 3353</strain>
    </source>
</reference>
<accession>A0A3M4LZW9</accession>
<feature type="signal peptide" evidence="1">
    <location>
        <begin position="1"/>
        <end position="24"/>
    </location>
</feature>
<proteinExistence type="predicted"/>
<protein>
    <submittedName>
        <fullName evidence="2">Uncharacterized protein</fullName>
    </submittedName>
</protein>
<dbReference type="OrthoDB" id="8593804at2"/>
<evidence type="ECO:0000313" key="2">
    <source>
        <dbReference type="EMBL" id="RMQ46591.1"/>
    </source>
</evidence>
<name>A0A3M4LZW9_PSECI</name>
<gene>
    <name evidence="2" type="ORF">ALQ04_04439</name>
</gene>
<dbReference type="Proteomes" id="UP000277236">
    <property type="component" value="Unassembled WGS sequence"/>
</dbReference>
<evidence type="ECO:0000256" key="1">
    <source>
        <dbReference type="SAM" id="SignalP"/>
    </source>
</evidence>
<dbReference type="AlphaFoldDB" id="A0A3M4LZW9"/>
<organism evidence="2 3">
    <name type="scientific">Pseudomonas cichorii</name>
    <dbReference type="NCBI Taxonomy" id="36746"/>
    <lineage>
        <taxon>Bacteria</taxon>
        <taxon>Pseudomonadati</taxon>
        <taxon>Pseudomonadota</taxon>
        <taxon>Gammaproteobacteria</taxon>
        <taxon>Pseudomonadales</taxon>
        <taxon>Pseudomonadaceae</taxon>
        <taxon>Pseudomonas</taxon>
    </lineage>
</organism>
<feature type="chain" id="PRO_5018159828" evidence="1">
    <location>
        <begin position="25"/>
        <end position="148"/>
    </location>
</feature>
<comment type="caution">
    <text evidence="2">The sequence shown here is derived from an EMBL/GenBank/DDBJ whole genome shotgun (WGS) entry which is preliminary data.</text>
</comment>
<keyword evidence="1" id="KW-0732">Signal</keyword>